<sequence length="337" mass="35358">MIRSLAALIALMGLLASAGTAGAQAETAPPAAAQPATGSPPEAATPAPSEPAPVSPLPRIDAVFATDGVTLTDGGKSVLFYRTAPADPHEAGRLNYVHPIWAPDGAVLTEDRPADHLHQRGAFWSWHQVLVDGKAVADGWFMKGLTFHVREKRFKGDSAGGGTLVVNADWIVNSAPEVAYVARETTKVRVYPLKAGARRIDFDTVITARSDTLALGGSDDEKGYGGFSVRLIKPDRLNFGSGGKTVTPAVGPVEAGKAMGFAWTPGGGAPAWTVGLACKANGAPITRWILRRELSMQNCVFPGRAPFVLKKGQTLRLQSTLILRPATPAPAGSKKKS</sequence>
<reference evidence="3 4" key="1">
    <citation type="submission" date="2023-07" db="EMBL/GenBank/DDBJ databases">
        <title>Sorghum-associated microbial communities from plants grown in Nebraska, USA.</title>
        <authorList>
            <person name="Schachtman D."/>
        </authorList>
    </citation>
    <scope>NUCLEOTIDE SEQUENCE [LARGE SCALE GENOMIC DNA]</scope>
    <source>
        <strain evidence="3 4">DS2154</strain>
    </source>
</reference>
<dbReference type="RefSeq" id="WP_310031318.1">
    <property type="nucleotide sequence ID" value="NZ_JAVDRL010000006.1"/>
</dbReference>
<name>A0ABU1MYZ2_9CAUL</name>
<evidence type="ECO:0000313" key="3">
    <source>
        <dbReference type="EMBL" id="MDR6531408.1"/>
    </source>
</evidence>
<dbReference type="Proteomes" id="UP001262754">
    <property type="component" value="Unassembled WGS sequence"/>
</dbReference>
<dbReference type="EMBL" id="JAVDRL010000006">
    <property type="protein sequence ID" value="MDR6531408.1"/>
    <property type="molecule type" value="Genomic_DNA"/>
</dbReference>
<dbReference type="Pfam" id="PF14100">
    <property type="entry name" value="DUF6807"/>
    <property type="match status" value="1"/>
</dbReference>
<feature type="signal peptide" evidence="2">
    <location>
        <begin position="1"/>
        <end position="23"/>
    </location>
</feature>
<organism evidence="3 4">
    <name type="scientific">Caulobacter rhizosphaerae</name>
    <dbReference type="NCBI Taxonomy" id="2010972"/>
    <lineage>
        <taxon>Bacteria</taxon>
        <taxon>Pseudomonadati</taxon>
        <taxon>Pseudomonadota</taxon>
        <taxon>Alphaproteobacteria</taxon>
        <taxon>Caulobacterales</taxon>
        <taxon>Caulobacteraceae</taxon>
        <taxon>Caulobacter</taxon>
    </lineage>
</organism>
<gene>
    <name evidence="3" type="ORF">J2800_002155</name>
</gene>
<keyword evidence="4" id="KW-1185">Reference proteome</keyword>
<evidence type="ECO:0000256" key="2">
    <source>
        <dbReference type="SAM" id="SignalP"/>
    </source>
</evidence>
<evidence type="ECO:0000256" key="1">
    <source>
        <dbReference type="SAM" id="MobiDB-lite"/>
    </source>
</evidence>
<accession>A0ABU1MYZ2</accession>
<comment type="caution">
    <text evidence="3">The sequence shown here is derived from an EMBL/GenBank/DDBJ whole genome shotgun (WGS) entry which is preliminary data.</text>
</comment>
<protein>
    <recommendedName>
        <fullName evidence="5">Methane monooxygenase PmoA-like</fullName>
    </recommendedName>
</protein>
<feature type="compositionally biased region" description="Low complexity" evidence="1">
    <location>
        <begin position="26"/>
        <end position="47"/>
    </location>
</feature>
<feature type="region of interest" description="Disordered" evidence="1">
    <location>
        <begin position="26"/>
        <end position="57"/>
    </location>
</feature>
<keyword evidence="2" id="KW-0732">Signal</keyword>
<evidence type="ECO:0008006" key="5">
    <source>
        <dbReference type="Google" id="ProtNLM"/>
    </source>
</evidence>
<proteinExistence type="predicted"/>
<feature type="chain" id="PRO_5045294240" description="Methane monooxygenase PmoA-like" evidence="2">
    <location>
        <begin position="24"/>
        <end position="337"/>
    </location>
</feature>
<evidence type="ECO:0000313" key="4">
    <source>
        <dbReference type="Proteomes" id="UP001262754"/>
    </source>
</evidence>
<dbReference type="InterPro" id="IPR029475">
    <property type="entry name" value="DUF6807"/>
</dbReference>